<dbReference type="InParanoid" id="A0A1X7V6R3"/>
<dbReference type="eggNOG" id="KOG0017">
    <property type="taxonomic scope" value="Eukaryota"/>
</dbReference>
<dbReference type="Gene3D" id="3.10.10.10">
    <property type="entry name" value="HIV Type 1 Reverse Transcriptase, subunit A, domain 1"/>
    <property type="match status" value="1"/>
</dbReference>
<reference evidence="1" key="1">
    <citation type="submission" date="2017-05" db="UniProtKB">
        <authorList>
            <consortium name="EnsemblMetazoa"/>
        </authorList>
    </citation>
    <scope>IDENTIFICATION</scope>
</reference>
<evidence type="ECO:0000313" key="1">
    <source>
        <dbReference type="EnsemblMetazoa" id="Aqu2.1.35678_001"/>
    </source>
</evidence>
<dbReference type="InterPro" id="IPR050951">
    <property type="entry name" value="Retrovirus_Pol_polyprotein"/>
</dbReference>
<dbReference type="EnsemblMetazoa" id="Aqu2.1.35678_001">
    <property type="protein sequence ID" value="Aqu2.1.35678_001"/>
    <property type="gene ID" value="Aqu2.1.35678"/>
</dbReference>
<dbReference type="PANTHER" id="PTHR37984">
    <property type="entry name" value="PROTEIN CBG26694"/>
    <property type="match status" value="1"/>
</dbReference>
<dbReference type="PANTHER" id="PTHR37984:SF5">
    <property type="entry name" value="PROTEIN NYNRIN-LIKE"/>
    <property type="match status" value="1"/>
</dbReference>
<accession>A0A1X7V6R3</accession>
<dbReference type="STRING" id="400682.A0A1X7V6R3"/>
<evidence type="ECO:0008006" key="2">
    <source>
        <dbReference type="Google" id="ProtNLM"/>
    </source>
</evidence>
<dbReference type="SUPFAM" id="SSF56672">
    <property type="entry name" value="DNA/RNA polymerases"/>
    <property type="match status" value="1"/>
</dbReference>
<organism evidence="1">
    <name type="scientific">Amphimedon queenslandica</name>
    <name type="common">Sponge</name>
    <dbReference type="NCBI Taxonomy" id="400682"/>
    <lineage>
        <taxon>Eukaryota</taxon>
        <taxon>Metazoa</taxon>
        <taxon>Porifera</taxon>
        <taxon>Demospongiae</taxon>
        <taxon>Heteroscleromorpha</taxon>
        <taxon>Haplosclerida</taxon>
        <taxon>Niphatidae</taxon>
        <taxon>Amphimedon</taxon>
    </lineage>
</organism>
<proteinExistence type="predicted"/>
<dbReference type="InterPro" id="IPR043502">
    <property type="entry name" value="DNA/RNA_pol_sf"/>
</dbReference>
<protein>
    <recommendedName>
        <fullName evidence="2">Reverse transcriptase domain-containing protein</fullName>
    </recommendedName>
</protein>
<name>A0A1X7V6R3_AMPQE</name>
<dbReference type="AlphaFoldDB" id="A0A1X7V6R3"/>
<sequence length="206" mass="23539">MCSQSPWPAFAAAETVILLENVDSESKWPEPAERSAPVWKLADIKPDATSRTDDDSSEDVGMLKLYAKTLKIAHTREKNLCDTLLKEFPEVFTDQLVTFKHYHATLHLKKGTSPRYHRPRTIPFALKDIVEKEIQRLVREGILEPLNSSEWAAPIVVVPKKDGRLRIYGDYKKVAKACHPCIQIKSDPSPVPLHPRGHYLIKHAWW</sequence>